<name>A0A8S4RVM8_9NEOP</name>
<dbReference type="AlphaFoldDB" id="A0A8S4RVM8"/>
<keyword evidence="2" id="KW-1185">Reference proteome</keyword>
<evidence type="ECO:0000313" key="1">
    <source>
        <dbReference type="EMBL" id="CAH2242717.1"/>
    </source>
</evidence>
<proteinExistence type="predicted"/>
<dbReference type="Proteomes" id="UP000838756">
    <property type="component" value="Unassembled WGS sequence"/>
</dbReference>
<evidence type="ECO:0000313" key="2">
    <source>
        <dbReference type="Proteomes" id="UP000838756"/>
    </source>
</evidence>
<dbReference type="EMBL" id="CAKXAJ010025675">
    <property type="protein sequence ID" value="CAH2242717.1"/>
    <property type="molecule type" value="Genomic_DNA"/>
</dbReference>
<accession>A0A8S4RVM8</accession>
<sequence>MGRRKGESFTEDMDSERKVPLKTYTQTGSYLNHDHHRPMASPLHGTGLFPQREGVKAVVHHSGPARIGVLHISLGTLCRTLRHVSGFLTTFSFTVEASDIFDY</sequence>
<organism evidence="1 2">
    <name type="scientific">Pararge aegeria aegeria</name>
    <dbReference type="NCBI Taxonomy" id="348720"/>
    <lineage>
        <taxon>Eukaryota</taxon>
        <taxon>Metazoa</taxon>
        <taxon>Ecdysozoa</taxon>
        <taxon>Arthropoda</taxon>
        <taxon>Hexapoda</taxon>
        <taxon>Insecta</taxon>
        <taxon>Pterygota</taxon>
        <taxon>Neoptera</taxon>
        <taxon>Endopterygota</taxon>
        <taxon>Lepidoptera</taxon>
        <taxon>Glossata</taxon>
        <taxon>Ditrysia</taxon>
        <taxon>Papilionoidea</taxon>
        <taxon>Nymphalidae</taxon>
        <taxon>Satyrinae</taxon>
        <taxon>Satyrini</taxon>
        <taxon>Parargina</taxon>
        <taxon>Pararge</taxon>
    </lineage>
</organism>
<gene>
    <name evidence="1" type="primary">jg11446</name>
    <name evidence="1" type="ORF">PAEG_LOCUS18954</name>
</gene>
<protein>
    <submittedName>
        <fullName evidence="1">Jg11446 protein</fullName>
    </submittedName>
</protein>
<comment type="caution">
    <text evidence="1">The sequence shown here is derived from an EMBL/GenBank/DDBJ whole genome shotgun (WGS) entry which is preliminary data.</text>
</comment>
<reference evidence="1" key="1">
    <citation type="submission" date="2022-03" db="EMBL/GenBank/DDBJ databases">
        <authorList>
            <person name="Lindestad O."/>
        </authorList>
    </citation>
    <scope>NUCLEOTIDE SEQUENCE</scope>
</reference>